<reference evidence="2 3" key="1">
    <citation type="journal article" date="2022" name="Evol. Bioinform. Online">
        <title>Draft Genome Sequence of Oceanobacillus jordanicus Strain GSFE11, a Halotolerant Plant Growth-Promoting Bacterial Endophyte Isolated From the Jordan Valley.</title>
        <authorList>
            <person name="Alhindi T."/>
            <person name="Albdaiwi R."/>
        </authorList>
    </citation>
    <scope>NUCLEOTIDE SEQUENCE [LARGE SCALE GENOMIC DNA]</scope>
    <source>
        <strain evidence="2 3">GSFE11</strain>
    </source>
</reference>
<evidence type="ECO:0000259" key="1">
    <source>
        <dbReference type="Pfam" id="PF00248"/>
    </source>
</evidence>
<dbReference type="PANTHER" id="PTHR43312:SF1">
    <property type="entry name" value="NADP-DEPENDENT OXIDOREDUCTASE DOMAIN-CONTAINING PROTEIN"/>
    <property type="match status" value="1"/>
</dbReference>
<evidence type="ECO:0000313" key="3">
    <source>
        <dbReference type="Proteomes" id="UP001199631"/>
    </source>
</evidence>
<dbReference type="SUPFAM" id="SSF51430">
    <property type="entry name" value="NAD(P)-linked oxidoreductase"/>
    <property type="match status" value="1"/>
</dbReference>
<feature type="domain" description="NADP-dependent oxidoreductase" evidence="1">
    <location>
        <begin position="16"/>
        <end position="295"/>
    </location>
</feature>
<dbReference type="EMBL" id="JAIFZM010000004">
    <property type="protein sequence ID" value="MCG3418778.1"/>
    <property type="molecule type" value="Genomic_DNA"/>
</dbReference>
<name>A0AAW5B251_9BACI</name>
<organism evidence="2 3">
    <name type="scientific">Oceanobacillus jordanicus</name>
    <dbReference type="NCBI Taxonomy" id="2867266"/>
    <lineage>
        <taxon>Bacteria</taxon>
        <taxon>Bacillati</taxon>
        <taxon>Bacillota</taxon>
        <taxon>Bacilli</taxon>
        <taxon>Bacillales</taxon>
        <taxon>Bacillaceae</taxon>
        <taxon>Oceanobacillus</taxon>
    </lineage>
</organism>
<dbReference type="PANTHER" id="PTHR43312">
    <property type="entry name" value="D-THREO-ALDOSE 1-DEHYDROGENASE"/>
    <property type="match status" value="1"/>
</dbReference>
<dbReference type="PROSITE" id="PS51257">
    <property type="entry name" value="PROKAR_LIPOPROTEIN"/>
    <property type="match status" value="1"/>
</dbReference>
<dbReference type="Pfam" id="PF00248">
    <property type="entry name" value="Aldo_ket_red"/>
    <property type="match status" value="1"/>
</dbReference>
<dbReference type="Gene3D" id="3.20.20.100">
    <property type="entry name" value="NADP-dependent oxidoreductase domain"/>
    <property type="match status" value="1"/>
</dbReference>
<dbReference type="AlphaFoldDB" id="A0AAW5B251"/>
<dbReference type="RefSeq" id="WP_106896869.1">
    <property type="nucleotide sequence ID" value="NZ_JAIFZM010000004.1"/>
</dbReference>
<dbReference type="CDD" id="cd19086">
    <property type="entry name" value="AKR_AKR11C1"/>
    <property type="match status" value="1"/>
</dbReference>
<sequence length="304" mass="34295">MKENQLGKSGIMISALTLGCMSLGIDEKKAKNIIDMALERGITHLDTADLYDFGTNEEIVGKAIKGKRDKVVLTTKVGNHFNKETKDWHWDPSAKHITEGVKDSLRRLQTDYIDFYMLHGGTLDDPIDESIEAFERLKEEGYIRSYGISSIRPNVIREYVKRSTIDAVMMQYSIFDRRPEEELLDILHANGISVLARGPLAKGMLSNQAKQKIEAKGSEGYLTHSYDDLQKYYETLSKTTFKGGLQELALQYVLKHPAVASAVFGSSSIEQLKANTGFSLGELPNETYLEIQQLVKPIQYENHR</sequence>
<dbReference type="InterPro" id="IPR020471">
    <property type="entry name" value="AKR"/>
</dbReference>
<proteinExistence type="predicted"/>
<dbReference type="InterPro" id="IPR023210">
    <property type="entry name" value="NADP_OxRdtase_dom"/>
</dbReference>
<gene>
    <name evidence="2" type="ORF">K3T81_06430</name>
</gene>
<accession>A0AAW5B251</accession>
<dbReference type="Proteomes" id="UP001199631">
    <property type="component" value="Unassembled WGS sequence"/>
</dbReference>
<keyword evidence="3" id="KW-1185">Reference proteome</keyword>
<dbReference type="GO" id="GO:0016491">
    <property type="term" value="F:oxidoreductase activity"/>
    <property type="evidence" value="ECO:0007669"/>
    <property type="project" value="InterPro"/>
</dbReference>
<dbReference type="InterPro" id="IPR036812">
    <property type="entry name" value="NAD(P)_OxRdtase_dom_sf"/>
</dbReference>
<dbReference type="InterPro" id="IPR053135">
    <property type="entry name" value="AKR2_Oxidoreductase"/>
</dbReference>
<evidence type="ECO:0000313" key="2">
    <source>
        <dbReference type="EMBL" id="MCG3418778.1"/>
    </source>
</evidence>
<dbReference type="PRINTS" id="PR00069">
    <property type="entry name" value="ALDKETRDTASE"/>
</dbReference>
<protein>
    <submittedName>
        <fullName evidence="2">Aldo/keto reductase</fullName>
    </submittedName>
</protein>
<comment type="caution">
    <text evidence="2">The sequence shown here is derived from an EMBL/GenBank/DDBJ whole genome shotgun (WGS) entry which is preliminary data.</text>
</comment>